<dbReference type="Proteomes" id="UP000554482">
    <property type="component" value="Unassembled WGS sequence"/>
</dbReference>
<dbReference type="AlphaFoldDB" id="A0A7J6WM15"/>
<evidence type="ECO:0000313" key="3">
    <source>
        <dbReference type="Proteomes" id="UP000554482"/>
    </source>
</evidence>
<reference evidence="2 3" key="1">
    <citation type="submission" date="2020-06" db="EMBL/GenBank/DDBJ databases">
        <title>Transcriptomic and genomic resources for Thalictrum thalictroides and T. hernandezii: Facilitating candidate gene discovery in an emerging model plant lineage.</title>
        <authorList>
            <person name="Arias T."/>
            <person name="Riano-Pachon D.M."/>
            <person name="Di Stilio V.S."/>
        </authorList>
    </citation>
    <scope>NUCLEOTIDE SEQUENCE [LARGE SCALE GENOMIC DNA]</scope>
    <source>
        <strain evidence="3">cv. WT478/WT964</strain>
        <tissue evidence="2">Leaves</tissue>
    </source>
</reference>
<feature type="region of interest" description="Disordered" evidence="1">
    <location>
        <begin position="36"/>
        <end position="84"/>
    </location>
</feature>
<evidence type="ECO:0000313" key="2">
    <source>
        <dbReference type="EMBL" id="KAF5198409.1"/>
    </source>
</evidence>
<name>A0A7J6WM15_THATH</name>
<organism evidence="2 3">
    <name type="scientific">Thalictrum thalictroides</name>
    <name type="common">Rue-anemone</name>
    <name type="synonym">Anemone thalictroides</name>
    <dbReference type="NCBI Taxonomy" id="46969"/>
    <lineage>
        <taxon>Eukaryota</taxon>
        <taxon>Viridiplantae</taxon>
        <taxon>Streptophyta</taxon>
        <taxon>Embryophyta</taxon>
        <taxon>Tracheophyta</taxon>
        <taxon>Spermatophyta</taxon>
        <taxon>Magnoliopsida</taxon>
        <taxon>Ranunculales</taxon>
        <taxon>Ranunculaceae</taxon>
        <taxon>Thalictroideae</taxon>
        <taxon>Thalictrum</taxon>
    </lineage>
</organism>
<comment type="caution">
    <text evidence="2">The sequence shown here is derived from an EMBL/GenBank/DDBJ whole genome shotgun (WGS) entry which is preliminary data.</text>
</comment>
<accession>A0A7J6WM15</accession>
<feature type="non-terminal residue" evidence="2">
    <location>
        <position position="1"/>
    </location>
</feature>
<protein>
    <submittedName>
        <fullName evidence="2">Uncharacterized protein</fullName>
    </submittedName>
</protein>
<proteinExistence type="predicted"/>
<gene>
    <name evidence="2" type="ORF">FRX31_012004</name>
</gene>
<evidence type="ECO:0000256" key="1">
    <source>
        <dbReference type="SAM" id="MobiDB-lite"/>
    </source>
</evidence>
<keyword evidence="3" id="KW-1185">Reference proteome</keyword>
<sequence length="84" mass="9291">MMPMQFCREEAKEIRLQSSQEKSYPSQLKYQIPLKVMAPGNGSRTRSSSQSVSSVQGSNNASSSSMPPRRRSITLNGQLGDLIK</sequence>
<dbReference type="EMBL" id="JABWDY010013272">
    <property type="protein sequence ID" value="KAF5198409.1"/>
    <property type="molecule type" value="Genomic_DNA"/>
</dbReference>
<feature type="compositionally biased region" description="Low complexity" evidence="1">
    <location>
        <begin position="42"/>
        <end position="67"/>
    </location>
</feature>